<dbReference type="EMBL" id="JAMXHT010000002">
    <property type="protein sequence ID" value="MCO5397828.1"/>
    <property type="molecule type" value="Genomic_DNA"/>
</dbReference>
<dbReference type="Gene3D" id="3.40.47.10">
    <property type="match status" value="1"/>
</dbReference>
<accession>A0ABT1AHF3</accession>
<dbReference type="PANTHER" id="PTHR42870:SF1">
    <property type="entry name" value="NON-SPECIFIC LIPID-TRANSFER PROTEIN-LIKE 2"/>
    <property type="match status" value="1"/>
</dbReference>
<proteinExistence type="predicted"/>
<gene>
    <name evidence="2" type="ORF">NG900_06380</name>
</gene>
<keyword evidence="3" id="KW-1185">Reference proteome</keyword>
<comment type="caution">
    <text evidence="2">The sequence shown here is derived from an EMBL/GenBank/DDBJ whole genome shotgun (WGS) entry which is preliminary data.</text>
</comment>
<dbReference type="Pfam" id="PF22691">
    <property type="entry name" value="Thiolase_C_1"/>
    <property type="match status" value="1"/>
</dbReference>
<dbReference type="InterPro" id="IPR002155">
    <property type="entry name" value="Thiolase"/>
</dbReference>
<reference evidence="2" key="2">
    <citation type="journal article" date="2023" name="Front. Microbiol.">
        <title>Ralstonia chuxiongensis sp. nov., Ralstonia mojiangensis sp. nov., and Ralstonia soli sp. nov., isolated from tobacco fields, are three novel species in the family Burkholderiaceae.</title>
        <authorList>
            <person name="Lu C.H."/>
            <person name="Zhang Y.Y."/>
            <person name="Jiang N."/>
            <person name="Chen W."/>
            <person name="Shao X."/>
            <person name="Zhao Z.M."/>
            <person name="Lu W.L."/>
            <person name="Hu X."/>
            <person name="Xi Y.X."/>
            <person name="Zou S.Y."/>
            <person name="Wei Q.J."/>
            <person name="Lin Z.L."/>
            <person name="Gong L."/>
            <person name="Gai X.T."/>
            <person name="Zhang L.Q."/>
            <person name="Li J.Y."/>
            <person name="Jin Y."/>
            <person name="Xia Z.Y."/>
        </authorList>
    </citation>
    <scope>NUCLEOTIDE SEQUENCE</scope>
    <source>
        <strain evidence="2">21MJYT02-11</strain>
    </source>
</reference>
<evidence type="ECO:0000313" key="2">
    <source>
        <dbReference type="EMBL" id="MCO5397828.1"/>
    </source>
</evidence>
<dbReference type="InterPro" id="IPR016039">
    <property type="entry name" value="Thiolase-like"/>
</dbReference>
<name>A0ABT1AHF3_9RALS</name>
<evidence type="ECO:0000259" key="1">
    <source>
        <dbReference type="Pfam" id="PF22691"/>
    </source>
</evidence>
<dbReference type="InterPro" id="IPR055140">
    <property type="entry name" value="Thiolase_C_2"/>
</dbReference>
<dbReference type="RefSeq" id="WP_252678097.1">
    <property type="nucleotide sequence ID" value="NZ_JAMXHT010000002.1"/>
</dbReference>
<sequence length="403" mass="43061">MSPKPVAAIIGMGDAYASLKNPKDPLQLAAEATRLALQDAGIRKDQVDAVYTGRSPWADKRSQWSNIFISHMQMPVKRTSEFTMHGAGLTATLTWATEMIAAGQAEYVLCLQSDATELFVDAVAMGAEADADPQYEIPYGPTIPALYAQAACRYFHEFGITESDLADVAIANQRWGVHHPHAAKAKYGEIDREKVLASPYVASPLRRWMCSTWGGGTGGALIVTSPERAKTARNPVYLLGYGSATTHEYLTDRMNLRSCAFPGLGALPNLTHTATAEAARQAFQMAGLAPSDVDMAQISVNFAHMGPIVMEDLGFAKKGQGINLYREGRTGVDGDLPTDTNGGWLSFGQPGISCNMDSMVEAVRQLRGQPLGLAPSRRPKTVLVQGAGGMLAAGSVLLLSTAT</sequence>
<feature type="domain" description="Thiolase C-terminal" evidence="1">
    <location>
        <begin position="266"/>
        <end position="400"/>
    </location>
</feature>
<evidence type="ECO:0000313" key="3">
    <source>
        <dbReference type="Proteomes" id="UP001162811"/>
    </source>
</evidence>
<protein>
    <submittedName>
        <fullName evidence="2">Thiolase family protein</fullName>
    </submittedName>
</protein>
<dbReference type="SUPFAM" id="SSF53901">
    <property type="entry name" value="Thiolase-like"/>
    <property type="match status" value="1"/>
</dbReference>
<organism evidence="2 3">
    <name type="scientific">Ralstonia soli</name>
    <dbReference type="NCBI Taxonomy" id="2953896"/>
    <lineage>
        <taxon>Bacteria</taxon>
        <taxon>Pseudomonadati</taxon>
        <taxon>Pseudomonadota</taxon>
        <taxon>Betaproteobacteria</taxon>
        <taxon>Burkholderiales</taxon>
        <taxon>Burkholderiaceae</taxon>
        <taxon>Ralstonia</taxon>
    </lineage>
</organism>
<dbReference type="PANTHER" id="PTHR42870">
    <property type="entry name" value="ACETYL-COA C-ACETYLTRANSFERASE"/>
    <property type="match status" value="1"/>
</dbReference>
<dbReference type="Proteomes" id="UP001162811">
    <property type="component" value="Unassembled WGS sequence"/>
</dbReference>
<dbReference type="PIRSF" id="PIRSF000429">
    <property type="entry name" value="Ac-CoA_Ac_transf"/>
    <property type="match status" value="1"/>
</dbReference>
<dbReference type="CDD" id="cd00829">
    <property type="entry name" value="SCP-x_thiolase"/>
    <property type="match status" value="1"/>
</dbReference>
<reference evidence="2" key="1">
    <citation type="submission" date="2022-06" db="EMBL/GenBank/DDBJ databases">
        <authorList>
            <person name="Lu C.-H."/>
        </authorList>
    </citation>
    <scope>NUCLEOTIDE SEQUENCE</scope>
    <source>
        <strain evidence="2">21MJYT02-11</strain>
    </source>
</reference>